<reference evidence="2 3" key="1">
    <citation type="journal article" date="2024" name="G3 (Bethesda)">
        <title>Genome assembly of Hibiscus sabdariffa L. provides insights into metabolisms of medicinal natural products.</title>
        <authorList>
            <person name="Kim T."/>
        </authorList>
    </citation>
    <scope>NUCLEOTIDE SEQUENCE [LARGE SCALE GENOMIC DNA]</scope>
    <source>
        <strain evidence="2">TK-2024</strain>
        <tissue evidence="2">Old leaves</tissue>
    </source>
</reference>
<gene>
    <name evidence="2" type="ORF">V6N12_035823</name>
</gene>
<feature type="compositionally biased region" description="Polar residues" evidence="1">
    <location>
        <begin position="72"/>
        <end position="86"/>
    </location>
</feature>
<comment type="caution">
    <text evidence="2">The sequence shown here is derived from an EMBL/GenBank/DDBJ whole genome shotgun (WGS) entry which is preliminary data.</text>
</comment>
<proteinExistence type="predicted"/>
<feature type="compositionally biased region" description="Basic and acidic residues" evidence="1">
    <location>
        <begin position="7"/>
        <end position="16"/>
    </location>
</feature>
<dbReference type="EMBL" id="JBBPBM010000011">
    <property type="protein sequence ID" value="KAK8563681.1"/>
    <property type="molecule type" value="Genomic_DNA"/>
</dbReference>
<evidence type="ECO:0000313" key="3">
    <source>
        <dbReference type="Proteomes" id="UP001472677"/>
    </source>
</evidence>
<evidence type="ECO:0000313" key="2">
    <source>
        <dbReference type="EMBL" id="KAK8563681.1"/>
    </source>
</evidence>
<feature type="region of interest" description="Disordered" evidence="1">
    <location>
        <begin position="49"/>
        <end position="89"/>
    </location>
</feature>
<protein>
    <submittedName>
        <fullName evidence="2">Uncharacterized protein</fullName>
    </submittedName>
</protein>
<organism evidence="2 3">
    <name type="scientific">Hibiscus sabdariffa</name>
    <name type="common">roselle</name>
    <dbReference type="NCBI Taxonomy" id="183260"/>
    <lineage>
        <taxon>Eukaryota</taxon>
        <taxon>Viridiplantae</taxon>
        <taxon>Streptophyta</taxon>
        <taxon>Embryophyta</taxon>
        <taxon>Tracheophyta</taxon>
        <taxon>Spermatophyta</taxon>
        <taxon>Magnoliopsida</taxon>
        <taxon>eudicotyledons</taxon>
        <taxon>Gunneridae</taxon>
        <taxon>Pentapetalae</taxon>
        <taxon>rosids</taxon>
        <taxon>malvids</taxon>
        <taxon>Malvales</taxon>
        <taxon>Malvaceae</taxon>
        <taxon>Malvoideae</taxon>
        <taxon>Hibiscus</taxon>
    </lineage>
</organism>
<sequence length="154" mass="17325">MSTDVQPESKKGRVEDEKMEESFNPGETSALVVDVDATVMEAVGVGVGRLSGKPGVNDDNSLVQGHTPWRRNGNNQGTLGVSSDNSVRPRKLSGHSLRLYMSFKGVLRDRERRNHWLEALGLARDLWGLSRRSHQVESRLWPREELILHIEGNW</sequence>
<feature type="region of interest" description="Disordered" evidence="1">
    <location>
        <begin position="1"/>
        <end position="27"/>
    </location>
</feature>
<evidence type="ECO:0000256" key="1">
    <source>
        <dbReference type="SAM" id="MobiDB-lite"/>
    </source>
</evidence>
<keyword evidence="3" id="KW-1185">Reference proteome</keyword>
<name>A0ABR2ENU2_9ROSI</name>
<dbReference type="Proteomes" id="UP001472677">
    <property type="component" value="Unassembled WGS sequence"/>
</dbReference>
<accession>A0ABR2ENU2</accession>